<dbReference type="PANTHER" id="PTHR43649:SF14">
    <property type="entry name" value="BLR3389 PROTEIN"/>
    <property type="match status" value="1"/>
</dbReference>
<protein>
    <submittedName>
        <fullName evidence="1">Multiple sugar transport system substrate-binding protein</fullName>
    </submittedName>
</protein>
<dbReference type="SUPFAM" id="SSF53850">
    <property type="entry name" value="Periplasmic binding protein-like II"/>
    <property type="match status" value="1"/>
</dbReference>
<reference evidence="1 2" key="1">
    <citation type="journal article" date="2015" name="Stand. Genomic Sci.">
        <title>Genomic Encyclopedia of Bacterial and Archaeal Type Strains, Phase III: the genomes of soil and plant-associated and newly described type strains.</title>
        <authorList>
            <person name="Whitman W.B."/>
            <person name="Woyke T."/>
            <person name="Klenk H.P."/>
            <person name="Zhou Y."/>
            <person name="Lilburn T.G."/>
            <person name="Beck B.J."/>
            <person name="De Vos P."/>
            <person name="Vandamme P."/>
            <person name="Eisen J.A."/>
            <person name="Garrity G."/>
            <person name="Hugenholtz P."/>
            <person name="Kyrpides N.C."/>
        </authorList>
    </citation>
    <scope>NUCLEOTIDE SEQUENCE [LARGE SCALE GENOMIC DNA]</scope>
    <source>
        <strain evidence="1 2">VKM Ac-2572</strain>
    </source>
</reference>
<organism evidence="1 2">
    <name type="scientific">Kribbella steppae</name>
    <dbReference type="NCBI Taxonomy" id="2512223"/>
    <lineage>
        <taxon>Bacteria</taxon>
        <taxon>Bacillati</taxon>
        <taxon>Actinomycetota</taxon>
        <taxon>Actinomycetes</taxon>
        <taxon>Propionibacteriales</taxon>
        <taxon>Kribbellaceae</taxon>
        <taxon>Kribbella</taxon>
    </lineage>
</organism>
<dbReference type="OrthoDB" id="4393730at2"/>
<dbReference type="Proteomes" id="UP000294508">
    <property type="component" value="Unassembled WGS sequence"/>
</dbReference>
<keyword evidence="1" id="KW-0762">Sugar transport</keyword>
<dbReference type="EMBL" id="SLWN01000020">
    <property type="protein sequence ID" value="TCO16567.1"/>
    <property type="molecule type" value="Genomic_DNA"/>
</dbReference>
<evidence type="ECO:0000313" key="1">
    <source>
        <dbReference type="EMBL" id="TCO16567.1"/>
    </source>
</evidence>
<dbReference type="PANTHER" id="PTHR43649">
    <property type="entry name" value="ARABINOSE-BINDING PROTEIN-RELATED"/>
    <property type="match status" value="1"/>
</dbReference>
<dbReference type="InterPro" id="IPR050490">
    <property type="entry name" value="Bact_solute-bd_prot1"/>
</dbReference>
<dbReference type="PROSITE" id="PS51318">
    <property type="entry name" value="TAT"/>
    <property type="match status" value="1"/>
</dbReference>
<keyword evidence="2" id="KW-1185">Reference proteome</keyword>
<sequence>MLDESPPHPSRRAVLGGLLGAAGALALSGCGSLGSTPRVREWNLFGGGDGARLLQIHDQYVAEHPDVHFEAHTLAWGPPFYTKLAMSAAGGRAPEVATLHLSRLKGFSPSTMLDPIPVDLLNEAGIREEDFLPATWSRCVVEGKLYAVPLDQHPFVLYYNTEICKKAGLLGPDGKIKPVKGVDAFVEMIRAAKETTGKYGASIETTNPWRMWWTLYGQLEGKFFNEDGTELIIDDAKALEALELMAKLAADGLVPRSANYPALVAQFTSGDVGLSFNGEWEVTTYQTAKMPFSMAPFPVVYDVPAYAGDAHTFVMPHQANRSNADTKATIEYIAWMLKHSADWAAGGHIPSYQPVANSEDYLKLKPQAEYRSVAPDVLFDPDAWFSGSGAQLQNEAGAAFSGVFSGQATPKAALAQFKAATQTLLDTPSPV</sequence>
<dbReference type="Gene3D" id="3.40.190.10">
    <property type="entry name" value="Periplasmic binding protein-like II"/>
    <property type="match status" value="1"/>
</dbReference>
<gene>
    <name evidence="1" type="ORF">EV652_12060</name>
</gene>
<evidence type="ECO:0000313" key="2">
    <source>
        <dbReference type="Proteomes" id="UP000294508"/>
    </source>
</evidence>
<dbReference type="InterPro" id="IPR006311">
    <property type="entry name" value="TAT_signal"/>
</dbReference>
<dbReference type="AlphaFoldDB" id="A0A4R2H016"/>
<accession>A0A4R2H016</accession>
<proteinExistence type="predicted"/>
<dbReference type="Pfam" id="PF13416">
    <property type="entry name" value="SBP_bac_8"/>
    <property type="match status" value="1"/>
</dbReference>
<dbReference type="RefSeq" id="WP_132215356.1">
    <property type="nucleotide sequence ID" value="NZ_SLWN01000020.1"/>
</dbReference>
<dbReference type="InterPro" id="IPR006059">
    <property type="entry name" value="SBP"/>
</dbReference>
<keyword evidence="1" id="KW-0813">Transport</keyword>
<comment type="caution">
    <text evidence="1">The sequence shown here is derived from an EMBL/GenBank/DDBJ whole genome shotgun (WGS) entry which is preliminary data.</text>
</comment>
<name>A0A4R2H016_9ACTN</name>